<protein>
    <submittedName>
        <fullName evidence="9">Two component, sigma54 specific, transcriptional regulator, Fis family</fullName>
    </submittedName>
</protein>
<feature type="domain" description="Sigma-54 factor interaction" evidence="7">
    <location>
        <begin position="147"/>
        <end position="376"/>
    </location>
</feature>
<keyword evidence="1" id="KW-0547">Nucleotide-binding</keyword>
<dbReference type="SMART" id="SM00448">
    <property type="entry name" value="REC"/>
    <property type="match status" value="1"/>
</dbReference>
<dbReference type="InterPro" id="IPR011006">
    <property type="entry name" value="CheY-like_superfamily"/>
</dbReference>
<dbReference type="PROSITE" id="PS50045">
    <property type="entry name" value="SIGMA54_INTERACT_4"/>
    <property type="match status" value="1"/>
</dbReference>
<dbReference type="GO" id="GO:0000160">
    <property type="term" value="P:phosphorelay signal transduction system"/>
    <property type="evidence" value="ECO:0007669"/>
    <property type="project" value="InterPro"/>
</dbReference>
<evidence type="ECO:0000313" key="10">
    <source>
        <dbReference type="Proteomes" id="UP000010808"/>
    </source>
</evidence>
<evidence type="ECO:0000313" key="9">
    <source>
        <dbReference type="EMBL" id="CCO24122.1"/>
    </source>
</evidence>
<dbReference type="InterPro" id="IPR025662">
    <property type="entry name" value="Sigma_54_int_dom_ATP-bd_1"/>
</dbReference>
<dbReference type="InterPro" id="IPR027417">
    <property type="entry name" value="P-loop_NTPase"/>
</dbReference>
<keyword evidence="3" id="KW-0805">Transcription regulation</keyword>
<proteinExistence type="predicted"/>
<evidence type="ECO:0000256" key="4">
    <source>
        <dbReference type="ARBA" id="ARBA00023125"/>
    </source>
</evidence>
<dbReference type="CDD" id="cd00009">
    <property type="entry name" value="AAA"/>
    <property type="match status" value="1"/>
</dbReference>
<dbReference type="PANTHER" id="PTHR32071:SF117">
    <property type="entry name" value="PTS-DEPENDENT DIHYDROXYACETONE KINASE OPERON REGULATORY PROTEIN-RELATED"/>
    <property type="match status" value="1"/>
</dbReference>
<keyword evidence="10" id="KW-1185">Reference proteome</keyword>
<dbReference type="PANTHER" id="PTHR32071">
    <property type="entry name" value="TRANSCRIPTIONAL REGULATORY PROTEIN"/>
    <property type="match status" value="1"/>
</dbReference>
<dbReference type="PROSITE" id="PS00676">
    <property type="entry name" value="SIGMA54_INTERACT_2"/>
    <property type="match status" value="1"/>
</dbReference>
<name>L0RD21_9BACT</name>
<dbReference type="EMBL" id="FO203522">
    <property type="protein sequence ID" value="CCO24122.1"/>
    <property type="molecule type" value="Genomic_DNA"/>
</dbReference>
<evidence type="ECO:0000259" key="8">
    <source>
        <dbReference type="PROSITE" id="PS50110"/>
    </source>
</evidence>
<dbReference type="GO" id="GO:0003677">
    <property type="term" value="F:DNA binding"/>
    <property type="evidence" value="ECO:0007669"/>
    <property type="project" value="UniProtKB-KW"/>
</dbReference>
<evidence type="ECO:0000256" key="2">
    <source>
        <dbReference type="ARBA" id="ARBA00022840"/>
    </source>
</evidence>
<dbReference type="AlphaFoldDB" id="L0RD21"/>
<dbReference type="Gene3D" id="3.40.50.300">
    <property type="entry name" value="P-loop containing nucleotide triphosphate hydrolases"/>
    <property type="match status" value="1"/>
</dbReference>
<dbReference type="PROSITE" id="PS50110">
    <property type="entry name" value="RESPONSE_REGULATORY"/>
    <property type="match status" value="1"/>
</dbReference>
<dbReference type="Pfam" id="PF25601">
    <property type="entry name" value="AAA_lid_14"/>
    <property type="match status" value="1"/>
</dbReference>
<dbReference type="InterPro" id="IPR001789">
    <property type="entry name" value="Sig_transdc_resp-reg_receiver"/>
</dbReference>
<dbReference type="Pfam" id="PF00158">
    <property type="entry name" value="Sigma54_activat"/>
    <property type="match status" value="1"/>
</dbReference>
<dbReference type="OrthoDB" id="9763792at2"/>
<organism evidence="9 10">
    <name type="scientific">Maridesulfovibrio hydrothermalis AM13 = DSM 14728</name>
    <dbReference type="NCBI Taxonomy" id="1121451"/>
    <lineage>
        <taxon>Bacteria</taxon>
        <taxon>Pseudomonadati</taxon>
        <taxon>Thermodesulfobacteriota</taxon>
        <taxon>Desulfovibrionia</taxon>
        <taxon>Desulfovibrionales</taxon>
        <taxon>Desulfovibrionaceae</taxon>
        <taxon>Maridesulfovibrio</taxon>
    </lineage>
</organism>
<evidence type="ECO:0000256" key="3">
    <source>
        <dbReference type="ARBA" id="ARBA00023015"/>
    </source>
</evidence>
<dbReference type="Gene3D" id="3.40.50.2300">
    <property type="match status" value="1"/>
</dbReference>
<dbReference type="FunFam" id="3.40.50.300:FF:000006">
    <property type="entry name" value="DNA-binding transcriptional regulator NtrC"/>
    <property type="match status" value="1"/>
</dbReference>
<dbReference type="HOGENOM" id="CLU_000445_0_6_7"/>
<dbReference type="InterPro" id="IPR003593">
    <property type="entry name" value="AAA+_ATPase"/>
</dbReference>
<accession>L0RD21</accession>
<dbReference type="eggNOG" id="COG2204">
    <property type="taxonomic scope" value="Bacteria"/>
</dbReference>
<dbReference type="Proteomes" id="UP000010808">
    <property type="component" value="Chromosome"/>
</dbReference>
<evidence type="ECO:0000256" key="6">
    <source>
        <dbReference type="PROSITE-ProRule" id="PRU00169"/>
    </source>
</evidence>
<dbReference type="SUPFAM" id="SSF52172">
    <property type="entry name" value="CheY-like"/>
    <property type="match status" value="1"/>
</dbReference>
<keyword evidence="6" id="KW-0597">Phosphoprotein</keyword>
<dbReference type="InterPro" id="IPR002078">
    <property type="entry name" value="Sigma_54_int"/>
</dbReference>
<dbReference type="Gene3D" id="1.10.8.60">
    <property type="match status" value="1"/>
</dbReference>
<dbReference type="Pfam" id="PF00072">
    <property type="entry name" value="Response_reg"/>
    <property type="match status" value="1"/>
</dbReference>
<evidence type="ECO:0000256" key="1">
    <source>
        <dbReference type="ARBA" id="ARBA00022741"/>
    </source>
</evidence>
<evidence type="ECO:0000256" key="5">
    <source>
        <dbReference type="ARBA" id="ARBA00023163"/>
    </source>
</evidence>
<sequence>MKNPVGILIVDDEIDFATGIARLIQRFFPHEEIMTVNSGIEALNILDKKPFGLLLTDLNMPGMDGAELLKKAIANRPDLGVVILTAFGTVSTAVKALKLGAYDFITKPVEPEALRLVVERGIERCNLLGENSRLKKELSEKRGRGELIGDCLAMRRLQERISAVAESDYTVLIRGESGTGKELVARTIHQLSNRSSGPLMTVNCPAISDQLLESELFGHVKGAFTGANRTRKGIFVNANKGTLLLDEIGDITSGIQTKLLRVLQEGEVRPVGSSNNVKVDVRIIASTNRNLEAKVADRSFRSDLYYRLNVLTLHVPTLGERKEDIPLLARHFLKATCKETGVPAKELSTDAVVYLSMRKWPGNIRELQNFIRRLTVFSPADVIEMAQIRMVESIDGSPQDIVRSISPYKEAKEKLVDDFTRTYTTELLGNYKGNVSEAARQSGLSRMALLKILKRLDIDADEFRHGGAG</sequence>
<dbReference type="InterPro" id="IPR025943">
    <property type="entry name" value="Sigma_54_int_dom_ATP-bd_2"/>
</dbReference>
<reference evidence="9 10" key="1">
    <citation type="submission" date="2012-10" db="EMBL/GenBank/DDBJ databases">
        <authorList>
            <person name="Genoscope - CEA"/>
        </authorList>
    </citation>
    <scope>NUCLEOTIDE SEQUENCE [LARGE SCALE GENOMIC DNA]</scope>
    <source>
        <strain evidence="10">AM13 / DSM 14728</strain>
    </source>
</reference>
<dbReference type="SMART" id="SM00382">
    <property type="entry name" value="AAA"/>
    <property type="match status" value="1"/>
</dbReference>
<dbReference type="PROSITE" id="PS00675">
    <property type="entry name" value="SIGMA54_INTERACT_1"/>
    <property type="match status" value="1"/>
</dbReference>
<dbReference type="PROSITE" id="PS00688">
    <property type="entry name" value="SIGMA54_INTERACT_3"/>
    <property type="match status" value="1"/>
</dbReference>
<dbReference type="SUPFAM" id="SSF52540">
    <property type="entry name" value="P-loop containing nucleoside triphosphate hydrolases"/>
    <property type="match status" value="1"/>
</dbReference>
<dbReference type="InterPro" id="IPR025944">
    <property type="entry name" value="Sigma_54_int_dom_CS"/>
</dbReference>
<dbReference type="RefSeq" id="WP_015336723.1">
    <property type="nucleotide sequence ID" value="NC_020055.1"/>
</dbReference>
<feature type="modified residue" description="4-aspartylphosphate" evidence="6">
    <location>
        <position position="57"/>
    </location>
</feature>
<keyword evidence="2" id="KW-0067">ATP-binding</keyword>
<evidence type="ECO:0000259" key="7">
    <source>
        <dbReference type="PROSITE" id="PS50045"/>
    </source>
</evidence>
<gene>
    <name evidence="9" type="ORF">DESAM_21849</name>
</gene>
<dbReference type="STRING" id="1121451.DESAM_21849"/>
<dbReference type="InterPro" id="IPR009057">
    <property type="entry name" value="Homeodomain-like_sf"/>
</dbReference>
<dbReference type="SUPFAM" id="SSF46689">
    <property type="entry name" value="Homeodomain-like"/>
    <property type="match status" value="1"/>
</dbReference>
<dbReference type="KEGG" id="dhy:DESAM_21849"/>
<dbReference type="GO" id="GO:0006355">
    <property type="term" value="P:regulation of DNA-templated transcription"/>
    <property type="evidence" value="ECO:0007669"/>
    <property type="project" value="InterPro"/>
</dbReference>
<feature type="domain" description="Response regulatory" evidence="8">
    <location>
        <begin position="6"/>
        <end position="122"/>
    </location>
</feature>
<keyword evidence="4" id="KW-0238">DNA-binding</keyword>
<keyword evidence="5" id="KW-0804">Transcription</keyword>
<dbReference type="GO" id="GO:0005524">
    <property type="term" value="F:ATP binding"/>
    <property type="evidence" value="ECO:0007669"/>
    <property type="project" value="UniProtKB-KW"/>
</dbReference>
<dbReference type="InterPro" id="IPR058031">
    <property type="entry name" value="AAA_lid_NorR"/>
</dbReference>
<dbReference type="PATRIC" id="fig|1121451.3.peg.2080"/>
<dbReference type="Gene3D" id="1.10.10.60">
    <property type="entry name" value="Homeodomain-like"/>
    <property type="match status" value="1"/>
</dbReference>